<evidence type="ECO:0000313" key="9">
    <source>
        <dbReference type="Proteomes" id="UP000214588"/>
    </source>
</evidence>
<feature type="transmembrane region" description="Helical" evidence="6">
    <location>
        <begin position="78"/>
        <end position="97"/>
    </location>
</feature>
<feature type="transmembrane region" description="Helical" evidence="6">
    <location>
        <begin position="227"/>
        <end position="244"/>
    </location>
</feature>
<feature type="transmembrane region" description="Helical" evidence="6">
    <location>
        <begin position="12"/>
        <end position="35"/>
    </location>
</feature>
<keyword evidence="3" id="KW-0201">Cytochrome c-type biogenesis</keyword>
<dbReference type="Pfam" id="PF01578">
    <property type="entry name" value="Cytochrom_C_asm"/>
    <property type="match status" value="1"/>
</dbReference>
<keyword evidence="4 6" id="KW-1133">Transmembrane helix</keyword>
<sequence length="282" mass="32219">MTAEQLGSLEDTLFSMTFVLYFVATLIYVSNYILVNKESKAGKYGTLITFLGLIVHTLSIIIRIINADRLTMHNQFEFATWFAWGIVLSYLYVERYYDFKYRGIGAFVVPIGFLMILYASTLPRDISPPMPALQSGWLSVHVATAILGYGAFAVACGISIMYLLKERKFDKRSIFNKSFFPSLEVLDLINYRAVAFGFIGLTLCIITGAIWAEQAWARYWGWDPKETWSLITWVVYSVFLHARIMKGWRGRKAAWFAIIGFLCVLFTYVGVNMLLPSIHSYV</sequence>
<accession>A0A226BYT2</accession>
<dbReference type="AlphaFoldDB" id="A0A226BYT2"/>
<protein>
    <submittedName>
        <fullName evidence="8">C-type cytochrome biogenesis protein CcsB</fullName>
    </submittedName>
</protein>
<keyword evidence="5 6" id="KW-0472">Membrane</keyword>
<dbReference type="GO" id="GO:0017004">
    <property type="term" value="P:cytochrome complex assembly"/>
    <property type="evidence" value="ECO:0007669"/>
    <property type="project" value="UniProtKB-KW"/>
</dbReference>
<evidence type="ECO:0000256" key="4">
    <source>
        <dbReference type="ARBA" id="ARBA00022989"/>
    </source>
</evidence>
<dbReference type="InterPro" id="IPR002541">
    <property type="entry name" value="Cyt_c_assembly"/>
</dbReference>
<dbReference type="GO" id="GO:0020037">
    <property type="term" value="F:heme binding"/>
    <property type="evidence" value="ECO:0007669"/>
    <property type="project" value="InterPro"/>
</dbReference>
<evidence type="ECO:0000313" key="8">
    <source>
        <dbReference type="EMBL" id="OWZ84085.1"/>
    </source>
</evidence>
<comment type="subcellular location">
    <subcellularLocation>
        <location evidence="1">Membrane</location>
        <topology evidence="1">Multi-pass membrane protein</topology>
    </subcellularLocation>
</comment>
<evidence type="ECO:0000256" key="1">
    <source>
        <dbReference type="ARBA" id="ARBA00004141"/>
    </source>
</evidence>
<dbReference type="NCBIfam" id="TIGR03144">
    <property type="entry name" value="cytochr_II_ccsB"/>
    <property type="match status" value="1"/>
</dbReference>
<dbReference type="InterPro" id="IPR045062">
    <property type="entry name" value="Cyt_c_biogenesis_CcsA/CcmC"/>
</dbReference>
<feature type="domain" description="Cytochrome c assembly protein" evidence="7">
    <location>
        <begin position="73"/>
        <end position="279"/>
    </location>
</feature>
<feature type="transmembrane region" description="Helical" evidence="6">
    <location>
        <begin position="47"/>
        <end position="66"/>
    </location>
</feature>
<dbReference type="PANTHER" id="PTHR30071">
    <property type="entry name" value="HEME EXPORTER PROTEIN C"/>
    <property type="match status" value="1"/>
</dbReference>
<comment type="caution">
    <text evidence="8">The sequence shown here is derived from an EMBL/GenBank/DDBJ whole genome shotgun (WGS) entry which is preliminary data.</text>
</comment>
<dbReference type="PANTHER" id="PTHR30071:SF1">
    <property type="entry name" value="CYTOCHROME B_B6 PROTEIN-RELATED"/>
    <property type="match status" value="1"/>
</dbReference>
<dbReference type="RefSeq" id="WP_089023218.1">
    <property type="nucleotide sequence ID" value="NZ_NIQC01000008.1"/>
</dbReference>
<feature type="transmembrane region" description="Helical" evidence="6">
    <location>
        <begin position="104"/>
        <end position="122"/>
    </location>
</feature>
<dbReference type="GO" id="GO:0005886">
    <property type="term" value="C:plasma membrane"/>
    <property type="evidence" value="ECO:0007669"/>
    <property type="project" value="TreeGrafter"/>
</dbReference>
<proteinExistence type="predicted"/>
<feature type="transmembrane region" description="Helical" evidence="6">
    <location>
        <begin position="142"/>
        <end position="164"/>
    </location>
</feature>
<evidence type="ECO:0000256" key="5">
    <source>
        <dbReference type="ARBA" id="ARBA00023136"/>
    </source>
</evidence>
<feature type="transmembrane region" description="Helical" evidence="6">
    <location>
        <begin position="253"/>
        <end position="275"/>
    </location>
</feature>
<feature type="transmembrane region" description="Helical" evidence="6">
    <location>
        <begin position="185"/>
        <end position="212"/>
    </location>
</feature>
<gene>
    <name evidence="8" type="primary">ccsB</name>
    <name evidence="8" type="ORF">CDO51_05055</name>
</gene>
<keyword evidence="9" id="KW-1185">Reference proteome</keyword>
<dbReference type="InterPro" id="IPR017562">
    <property type="entry name" value="Cyt_c_biogenesis_CcsA"/>
</dbReference>
<evidence type="ECO:0000256" key="6">
    <source>
        <dbReference type="SAM" id="Phobius"/>
    </source>
</evidence>
<evidence type="ECO:0000256" key="2">
    <source>
        <dbReference type="ARBA" id="ARBA00022692"/>
    </source>
</evidence>
<name>A0A226BYT2_9FIRM</name>
<evidence type="ECO:0000259" key="7">
    <source>
        <dbReference type="Pfam" id="PF01578"/>
    </source>
</evidence>
<organism evidence="8 9">
    <name type="scientific">Natranaerobius trueperi</name>
    <dbReference type="NCBI Taxonomy" id="759412"/>
    <lineage>
        <taxon>Bacteria</taxon>
        <taxon>Bacillati</taxon>
        <taxon>Bacillota</taxon>
        <taxon>Clostridia</taxon>
        <taxon>Natranaerobiales</taxon>
        <taxon>Natranaerobiaceae</taxon>
        <taxon>Natranaerobius</taxon>
    </lineage>
</organism>
<dbReference type="Proteomes" id="UP000214588">
    <property type="component" value="Unassembled WGS sequence"/>
</dbReference>
<reference evidence="8 9" key="1">
    <citation type="submission" date="2017-06" db="EMBL/GenBank/DDBJ databases">
        <title>Draft Genome Sequence of Natranaerobius trueperi halophilic, alkalithermophilic bacteria from soda lakes.</title>
        <authorList>
            <person name="Zhao B."/>
        </authorList>
    </citation>
    <scope>NUCLEOTIDE SEQUENCE [LARGE SCALE GENOMIC DNA]</scope>
    <source>
        <strain evidence="8 9">DSM 18760</strain>
    </source>
</reference>
<dbReference type="EMBL" id="NIQC01000008">
    <property type="protein sequence ID" value="OWZ84085.1"/>
    <property type="molecule type" value="Genomic_DNA"/>
</dbReference>
<dbReference type="OrthoDB" id="9814290at2"/>
<keyword evidence="2 6" id="KW-0812">Transmembrane</keyword>
<evidence type="ECO:0000256" key="3">
    <source>
        <dbReference type="ARBA" id="ARBA00022748"/>
    </source>
</evidence>